<dbReference type="Proteomes" id="UP000239002">
    <property type="component" value="Unassembled WGS sequence"/>
</dbReference>
<reference evidence="2 3" key="1">
    <citation type="submission" date="2018-02" db="EMBL/GenBank/DDBJ databases">
        <title>Genomic Encyclopedia of Archaeal and Bacterial Type Strains, Phase II (KMG-II): from individual species to whole genera.</title>
        <authorList>
            <person name="Goeker M."/>
        </authorList>
    </citation>
    <scope>NUCLEOTIDE SEQUENCE [LARGE SCALE GENOMIC DNA]</scope>
    <source>
        <strain evidence="2 3">DSM 16809</strain>
    </source>
</reference>
<protein>
    <submittedName>
        <fullName evidence="2">Uncharacterized protein</fullName>
    </submittedName>
</protein>
<keyword evidence="1" id="KW-0472">Membrane</keyword>
<keyword evidence="3" id="KW-1185">Reference proteome</keyword>
<dbReference type="RefSeq" id="WP_170034480.1">
    <property type="nucleotide sequence ID" value="NZ_MQVW01000027.1"/>
</dbReference>
<gene>
    <name evidence="2" type="ORF">LY01_00495</name>
</gene>
<evidence type="ECO:0000313" key="2">
    <source>
        <dbReference type="EMBL" id="PPK96672.1"/>
    </source>
</evidence>
<keyword evidence="1" id="KW-0812">Transmembrane</keyword>
<feature type="transmembrane region" description="Helical" evidence="1">
    <location>
        <begin position="7"/>
        <end position="28"/>
    </location>
</feature>
<evidence type="ECO:0000256" key="1">
    <source>
        <dbReference type="SAM" id="Phobius"/>
    </source>
</evidence>
<comment type="caution">
    <text evidence="2">The sequence shown here is derived from an EMBL/GenBank/DDBJ whole genome shotgun (WGS) entry which is preliminary data.</text>
</comment>
<dbReference type="AlphaFoldDB" id="A0A2S6IQZ4"/>
<name>A0A2S6IQZ4_9FLAO</name>
<dbReference type="EMBL" id="PTJE01000001">
    <property type="protein sequence ID" value="PPK96672.1"/>
    <property type="molecule type" value="Genomic_DNA"/>
</dbReference>
<keyword evidence="1" id="KW-1133">Transmembrane helix</keyword>
<evidence type="ECO:0000313" key="3">
    <source>
        <dbReference type="Proteomes" id="UP000239002"/>
    </source>
</evidence>
<sequence>MRVKKPLLSTLIFAGILLVGIVVLYILVSKALDTTTDVTNDGNLTKTIKVEATV</sequence>
<accession>A0A2S6IQZ4</accession>
<organism evidence="2 3">
    <name type="scientific">Nonlabens xylanidelens</name>
    <dbReference type="NCBI Taxonomy" id="191564"/>
    <lineage>
        <taxon>Bacteria</taxon>
        <taxon>Pseudomonadati</taxon>
        <taxon>Bacteroidota</taxon>
        <taxon>Flavobacteriia</taxon>
        <taxon>Flavobacteriales</taxon>
        <taxon>Flavobacteriaceae</taxon>
        <taxon>Nonlabens</taxon>
    </lineage>
</organism>
<proteinExistence type="predicted"/>